<name>A0ACB8VDG1_9TELE</name>
<gene>
    <name evidence="1" type="ORF">L3Q82_004895</name>
</gene>
<sequence length="1855" mass="206626">MRQSFNEGADLLTSLQKGPSSTSMGSPWKPFLLLSIISGLSDFARAVAARPISYAAVLRMKPDSSSVLSSRGRPRQHHSGGLVNPDWPAFSSHPLSALSLLSSQEDYRSEEIEEFGPVFIQEPDDFIFPLDSDEKKVVMHCEARGNPPPTYSWHINGTKVDAEADYRYSFIDGNLIINNASETTDYGKYQCKAENSFGTILSRDALLQFAYLSAFSGKTRGGVSVREGQGVVLMCTPPPHSPEIIYSWVFNEFPSFVAEDSRRFISQDTGNLYISKVQTSDVGSYICLVKNTVTNARVLSPPTPLTLKTDGVMGEYEPKIEVHFPTSVLAAKGVTVRLECFALGNPVPTITWRKINGNIPKKARLRKSQAVLEIPNIQLEDSGTYECKAENPRGGTAFKGHLQVYTLPQWVRMINDTQMDSGEKLQWECKAMGRPRPTYRWLRNGLPLTSQGRVEIVNGELTIHRVQQTDSGMYQCVAENKYGAIYSNAELKILASAPVFVHNPIRVIATLGKDVSLECKPRASPKPRITWKRGDRRLLPNKRIMLLRNNTLRIVNSSRADEGNYVCRAENQLGSAEMTAMLWVKEAMRVELSPSRVEVTVGESVVLSCKATHDTSLDVAFQWFFNQKPINFQQDGGHFEYIQTQSSTVDLMIRSILLKHAGKYGCRAQTSADTVFAEAELLVRGPPGPPGVVIVEEITDTTATLSWTRGLDNHSPISTYNLQARSPFSLGWQTVKTDPDPVTGNMESAMAVELNPWVEYEFRVVASNAIGTGDPSAPSRGVRTKEAVPSVAPANVSGGNGRRHELVISWEPVSEEFQNGEGFGYIVAFRANGTRGWKEKMVTSADSTTYKYRDETFPPLTPFEVKVGVYNNKGDGPFSKVVVIHSAEGEPREAPSDVKAYSISSTEIRVTWKPPNPGPGRPRGYEVNFWKDMEQEESGKKQRTAKNETSMVLTGLEGNSLYFITVKGFNSIGQGPATAAVTAKTRKAPPAEPPTNLMWIQEGNNVSLSWDPVKAKDNESDVIGYMVLLKQEGRGHNQVTRTINPSTMLSLPEGGTYIIEVRALSEGGEGAVSSQVRVVTSSGVRAKSNQCSVHRLPQSLTWTALLLVLLVPSASCDSFLDSPDFRERLKCHEIELERTNKFIKELIKDGNMLITALKNLSAAVQKFSQSLQEFQFECIGDAETDDEVNIAQSFKEFSQLLNTVEEERRRLIQNADDVLITPLEKFRKEQIGAAKEGKKKFDKETEKYYSTLERHLNLSSKKKEAYLQEADTQIDKERQLFYDASLEYVFKIQEVQEKKKFEFVEPLLAFLQGLFTFYHEGYELAHEFEPYKQQLQFNLQNTRNNFVSTKQEVEKLMKRIRSADQDYKPPGQWTMEGFLYVQEKRPLGCNWTRHYCTYEKGSKTFTMSNTEAKSAGKQNGLVPNQPETFKLKSCIRRKTDSIDKRFCFDIEVVERHGVMTLQALSESNRRLWLEAMDGKEPIYNLPAILSKKEETFLNEAGFNFVRKCIDLVETRGINTMGLYRIGGVNSKVQKLMTTVFSSKAPVDMDLDPETWDNKTITSGLKNYLRVSTQNESNLMTVSNLGVIFGPTLMRSQEETVAAMMNIKFQNIVVEILIENFKKIFHQPPDPNVPLPQPQSRPGSRRSRAICLSTGPRKPRSLYTPTLCLADAESDTLSSSPSSTPMGSMESLSSHSSEQNSSSKPASSAQVKDKSLLDLHRTPSQLSNGPKSAACVSSPESSSREDAGRTDGESEDAVSLSSVSTAPRLSPAPKKAPHCRSDLRPALLNRSAAPSLRSLYISEGRKSCSGSVHSLSTLEPKESSKSAEHPDLPPKQVMRRRIDTSVINGYQRPGSV</sequence>
<evidence type="ECO:0000313" key="1">
    <source>
        <dbReference type="EMBL" id="KAI3353642.1"/>
    </source>
</evidence>
<protein>
    <submittedName>
        <fullName evidence="1">Uncharacterized protein</fullName>
    </submittedName>
</protein>
<reference evidence="1" key="1">
    <citation type="submission" date="2022-04" db="EMBL/GenBank/DDBJ databases">
        <title>Jade perch genome.</title>
        <authorList>
            <person name="Chao B."/>
        </authorList>
    </citation>
    <scope>NUCLEOTIDE SEQUENCE</scope>
    <source>
        <strain evidence="1">CB-2022</strain>
    </source>
</reference>
<evidence type="ECO:0000313" key="2">
    <source>
        <dbReference type="Proteomes" id="UP000831701"/>
    </source>
</evidence>
<dbReference type="EMBL" id="CM041552">
    <property type="protein sequence ID" value="KAI3353642.1"/>
    <property type="molecule type" value="Genomic_DNA"/>
</dbReference>
<proteinExistence type="predicted"/>
<dbReference type="Proteomes" id="UP000831701">
    <property type="component" value="Chromosome 22"/>
</dbReference>
<accession>A0ACB8VDG1</accession>
<comment type="caution">
    <text evidence="1">The sequence shown here is derived from an EMBL/GenBank/DDBJ whole genome shotgun (WGS) entry which is preliminary data.</text>
</comment>
<keyword evidence="2" id="KW-1185">Reference proteome</keyword>
<organism evidence="1 2">
    <name type="scientific">Scortum barcoo</name>
    <name type="common">barcoo grunter</name>
    <dbReference type="NCBI Taxonomy" id="214431"/>
    <lineage>
        <taxon>Eukaryota</taxon>
        <taxon>Metazoa</taxon>
        <taxon>Chordata</taxon>
        <taxon>Craniata</taxon>
        <taxon>Vertebrata</taxon>
        <taxon>Euteleostomi</taxon>
        <taxon>Actinopterygii</taxon>
        <taxon>Neopterygii</taxon>
        <taxon>Teleostei</taxon>
        <taxon>Neoteleostei</taxon>
        <taxon>Acanthomorphata</taxon>
        <taxon>Eupercaria</taxon>
        <taxon>Centrarchiformes</taxon>
        <taxon>Terapontoidei</taxon>
        <taxon>Terapontidae</taxon>
        <taxon>Scortum</taxon>
    </lineage>
</organism>